<feature type="transmembrane region" description="Helical" evidence="8">
    <location>
        <begin position="215"/>
        <end position="236"/>
    </location>
</feature>
<dbReference type="Pfam" id="PF07690">
    <property type="entry name" value="MFS_1"/>
    <property type="match status" value="1"/>
</dbReference>
<evidence type="ECO:0000259" key="9">
    <source>
        <dbReference type="PROSITE" id="PS50850"/>
    </source>
</evidence>
<dbReference type="EMBL" id="FOBI01000008">
    <property type="protein sequence ID" value="SEL24064.1"/>
    <property type="molecule type" value="Genomic_DNA"/>
</dbReference>
<dbReference type="InterPro" id="IPR005829">
    <property type="entry name" value="Sugar_transporter_CS"/>
</dbReference>
<keyword evidence="5 8" id="KW-0812">Transmembrane</keyword>
<feature type="transmembrane region" description="Helical" evidence="8">
    <location>
        <begin position="135"/>
        <end position="156"/>
    </location>
</feature>
<comment type="subcellular location">
    <subcellularLocation>
        <location evidence="8">Cell inner membrane</location>
        <topology evidence="8">Multi-pass membrane protein</topology>
    </subcellularLocation>
    <subcellularLocation>
        <location evidence="1">Cell membrane</location>
        <topology evidence="1">Multi-pass membrane protein</topology>
    </subcellularLocation>
</comment>
<keyword evidence="8" id="KW-0997">Cell inner membrane</keyword>
<dbReference type="GO" id="GO:0015385">
    <property type="term" value="F:sodium:proton antiporter activity"/>
    <property type="evidence" value="ECO:0007669"/>
    <property type="project" value="TreeGrafter"/>
</dbReference>
<dbReference type="Gene3D" id="1.20.1720.10">
    <property type="entry name" value="Multidrug resistance protein D"/>
    <property type="match status" value="1"/>
</dbReference>
<keyword evidence="11" id="KW-1185">Reference proteome</keyword>
<keyword evidence="3 8" id="KW-0813">Transport</keyword>
<feature type="domain" description="Major facilitator superfamily (MFS) profile" evidence="9">
    <location>
        <begin position="11"/>
        <end position="388"/>
    </location>
</feature>
<dbReference type="GO" id="GO:0005886">
    <property type="term" value="C:plasma membrane"/>
    <property type="evidence" value="ECO:0007669"/>
    <property type="project" value="UniProtKB-SubCell"/>
</dbReference>
<evidence type="ECO:0000256" key="5">
    <source>
        <dbReference type="ARBA" id="ARBA00022692"/>
    </source>
</evidence>
<dbReference type="NCBIfam" id="TIGR00710">
    <property type="entry name" value="efflux_Bcr_CflA"/>
    <property type="match status" value="1"/>
</dbReference>
<dbReference type="PANTHER" id="PTHR23502">
    <property type="entry name" value="MAJOR FACILITATOR SUPERFAMILY"/>
    <property type="match status" value="1"/>
</dbReference>
<feature type="transmembrane region" description="Helical" evidence="8">
    <location>
        <begin position="50"/>
        <end position="69"/>
    </location>
</feature>
<dbReference type="InterPro" id="IPR020846">
    <property type="entry name" value="MFS_dom"/>
</dbReference>
<evidence type="ECO:0000256" key="3">
    <source>
        <dbReference type="ARBA" id="ARBA00022448"/>
    </source>
</evidence>
<keyword evidence="6 8" id="KW-1133">Transmembrane helix</keyword>
<keyword evidence="7 8" id="KW-0472">Membrane</keyword>
<dbReference type="RefSeq" id="WP_085285089.1">
    <property type="nucleotide sequence ID" value="NZ_FOBI01000008.1"/>
</dbReference>
<keyword evidence="4" id="KW-1003">Cell membrane</keyword>
<comment type="caution">
    <text evidence="8">Lacks conserved residue(s) required for the propagation of feature annotation.</text>
</comment>
<name>A0A1H7NL01_9GAMM</name>
<dbReference type="InterPro" id="IPR036259">
    <property type="entry name" value="MFS_trans_sf"/>
</dbReference>
<dbReference type="SUPFAM" id="SSF103473">
    <property type="entry name" value="MFS general substrate transporter"/>
    <property type="match status" value="1"/>
</dbReference>
<dbReference type="InterPro" id="IPR004812">
    <property type="entry name" value="Efflux_drug-R_Bcr/CmlA"/>
</dbReference>
<feature type="transmembrane region" description="Helical" evidence="8">
    <location>
        <begin position="367"/>
        <end position="383"/>
    </location>
</feature>
<gene>
    <name evidence="10" type="ORF">SAMN05216262_1089</name>
</gene>
<feature type="transmembrane region" description="Helical" evidence="8">
    <location>
        <begin position="248"/>
        <end position="266"/>
    </location>
</feature>
<evidence type="ECO:0000313" key="11">
    <source>
        <dbReference type="Proteomes" id="UP000199297"/>
    </source>
</evidence>
<reference evidence="11" key="1">
    <citation type="submission" date="2016-10" db="EMBL/GenBank/DDBJ databases">
        <authorList>
            <person name="Varghese N."/>
            <person name="Submissions S."/>
        </authorList>
    </citation>
    <scope>NUCLEOTIDE SEQUENCE [LARGE SCALE GENOMIC DNA]</scope>
    <source>
        <strain evidence="11">CGMCC 1.9127</strain>
    </source>
</reference>
<proteinExistence type="inferred from homology"/>
<evidence type="ECO:0000256" key="7">
    <source>
        <dbReference type="ARBA" id="ARBA00023136"/>
    </source>
</evidence>
<dbReference type="GO" id="GO:0042910">
    <property type="term" value="F:xenobiotic transmembrane transporter activity"/>
    <property type="evidence" value="ECO:0007669"/>
    <property type="project" value="InterPro"/>
</dbReference>
<dbReference type="OrthoDB" id="9814303at2"/>
<dbReference type="AlphaFoldDB" id="A0A1H7NL01"/>
<evidence type="ECO:0000313" key="10">
    <source>
        <dbReference type="EMBL" id="SEL24064.1"/>
    </source>
</evidence>
<protein>
    <recommendedName>
        <fullName evidence="8">Bcr/CflA family efflux transporter</fullName>
    </recommendedName>
</protein>
<evidence type="ECO:0000256" key="2">
    <source>
        <dbReference type="ARBA" id="ARBA00006236"/>
    </source>
</evidence>
<evidence type="ECO:0000256" key="6">
    <source>
        <dbReference type="ARBA" id="ARBA00022989"/>
    </source>
</evidence>
<evidence type="ECO:0000256" key="4">
    <source>
        <dbReference type="ARBA" id="ARBA00022475"/>
    </source>
</evidence>
<comment type="similarity">
    <text evidence="2 8">Belongs to the major facilitator superfamily. Bcr/CmlA family.</text>
</comment>
<dbReference type="PROSITE" id="PS00216">
    <property type="entry name" value="SUGAR_TRANSPORT_1"/>
    <property type="match status" value="1"/>
</dbReference>
<dbReference type="Proteomes" id="UP000199297">
    <property type="component" value="Unassembled WGS sequence"/>
</dbReference>
<evidence type="ECO:0000256" key="1">
    <source>
        <dbReference type="ARBA" id="ARBA00004651"/>
    </source>
</evidence>
<dbReference type="InterPro" id="IPR011701">
    <property type="entry name" value="MFS"/>
</dbReference>
<feature type="transmembrane region" description="Helical" evidence="8">
    <location>
        <begin position="162"/>
        <end position="186"/>
    </location>
</feature>
<feature type="transmembrane region" description="Helical" evidence="8">
    <location>
        <begin position="278"/>
        <end position="298"/>
    </location>
</feature>
<dbReference type="PROSITE" id="PS50850">
    <property type="entry name" value="MFS"/>
    <property type="match status" value="1"/>
</dbReference>
<feature type="transmembrane region" description="Helical" evidence="8">
    <location>
        <begin position="76"/>
        <end position="95"/>
    </location>
</feature>
<feature type="transmembrane region" description="Helical" evidence="8">
    <location>
        <begin position="101"/>
        <end position="123"/>
    </location>
</feature>
<dbReference type="STRING" id="641665.GCA_002104455_03594"/>
<organism evidence="10 11">
    <name type="scientific">Colwellia chukchiensis</name>
    <dbReference type="NCBI Taxonomy" id="641665"/>
    <lineage>
        <taxon>Bacteria</taxon>
        <taxon>Pseudomonadati</taxon>
        <taxon>Pseudomonadota</taxon>
        <taxon>Gammaproteobacteria</taxon>
        <taxon>Alteromonadales</taxon>
        <taxon>Colwelliaceae</taxon>
        <taxon>Colwellia</taxon>
    </lineage>
</organism>
<evidence type="ECO:0000256" key="8">
    <source>
        <dbReference type="RuleBase" id="RU365088"/>
    </source>
</evidence>
<feature type="transmembrane region" description="Helical" evidence="8">
    <location>
        <begin position="340"/>
        <end position="361"/>
    </location>
</feature>
<accession>A0A1H7NL01</accession>
<dbReference type="CDD" id="cd17320">
    <property type="entry name" value="MFS_MdfA_MDR_like"/>
    <property type="match status" value="1"/>
</dbReference>
<sequence>MGKTSLAANKLIFLLAAIIATTPLAIDMYLPAIPQIAAELGSDLSHVQQSISIFLLGYAISQIIAGPLADLIGRRRLACIGLLGFSFASYALTMAENIESFLIFRSLQAFFGAFFSVVIPGVVQQIYNKNTAKGMSYLSLIMMIAPLLAPGIGSMLLQAYTWQAIFIFLGTYAMVMMILVICFLPNDPVQIKRRRKRDLLAGYRLIFSHRIARPFLISSMLSSFAFFCYITAIPFVYLDYYAVSVQDFPFYFAFNVSFVILANIINSQLSVRFGAVRMLRFGMFFGLIIGALLCLVTWYNLAFIYTVLLLGLMMSSLSFISTNSDALVLMNFKEHGGSAAASIGALRFGSGALAGPLLLVLHNDTPLAFTTLMLASLVVIILTRSKVLD</sequence>
<dbReference type="GO" id="GO:1990961">
    <property type="term" value="P:xenobiotic detoxification by transmembrane export across the plasma membrane"/>
    <property type="evidence" value="ECO:0007669"/>
    <property type="project" value="InterPro"/>
</dbReference>
<dbReference type="PANTHER" id="PTHR23502:SF132">
    <property type="entry name" value="POLYAMINE TRANSPORTER 2-RELATED"/>
    <property type="match status" value="1"/>
</dbReference>
<feature type="transmembrane region" description="Helical" evidence="8">
    <location>
        <begin position="12"/>
        <end position="30"/>
    </location>
</feature>